<evidence type="ECO:0000313" key="5">
    <source>
        <dbReference type="EMBL" id="CDM66791.1"/>
    </source>
</evidence>
<comment type="similarity">
    <text evidence="1">Belongs to the ParB family.</text>
</comment>
<dbReference type="STRING" id="454194.PYK22_02829"/>
<sequence>MDLDLIDPSEVQPRTNFDEGRLDDLAQSIRTNGIVQPLLVRRREGRYQLIAGERRWRAARKAGLKKVPVIVREVPDEKLLELALIENIQRQELNPIEEAHAYKRLIDTLGLTQEMIAQRIGRDRSFVANYLRLLRLPQEIQRLVEEEKLSMGHARALLAVDDPKIQRKLAEDCVARNLSVREMERAVKRVIAGVSPSAAVEDRPKQVKVLDPNVQAAENRLRRYLSTKVRIVPDAQGEGGRIEIEYYDMRDLDRIYRLLLGAGDRAAAT</sequence>
<dbReference type="PANTHER" id="PTHR33375">
    <property type="entry name" value="CHROMOSOME-PARTITIONING PROTEIN PARB-RELATED"/>
    <property type="match status" value="1"/>
</dbReference>
<dbReference type="Pfam" id="PF17762">
    <property type="entry name" value="HTH_ParB"/>
    <property type="match status" value="1"/>
</dbReference>
<dbReference type="Pfam" id="PF23552">
    <property type="entry name" value="ParB_C"/>
    <property type="match status" value="1"/>
</dbReference>
<evidence type="ECO:0000256" key="3">
    <source>
        <dbReference type="ARBA" id="ARBA00023125"/>
    </source>
</evidence>
<dbReference type="AlphaFoldDB" id="A0A0B6X0C6"/>
<dbReference type="InterPro" id="IPR004437">
    <property type="entry name" value="ParB/RepB/Spo0J"/>
</dbReference>
<dbReference type="NCBIfam" id="TIGR00180">
    <property type="entry name" value="parB_part"/>
    <property type="match status" value="1"/>
</dbReference>
<keyword evidence="3 5" id="KW-0238">DNA-binding</keyword>
<evidence type="ECO:0000256" key="2">
    <source>
        <dbReference type="ARBA" id="ARBA00022829"/>
    </source>
</evidence>
<name>A0A0B6X0C6_9BACT</name>
<dbReference type="FunFam" id="3.90.1530.30:FF:000001">
    <property type="entry name" value="Chromosome partitioning protein ParB"/>
    <property type="match status" value="1"/>
</dbReference>
<accession>A0A0B6X0C6</accession>
<dbReference type="InterPro" id="IPR057240">
    <property type="entry name" value="ParB_dimer_C"/>
</dbReference>
<protein>
    <submittedName>
        <fullName evidence="5">Chromosome segregation DNA-binding protein</fullName>
    </submittedName>
</protein>
<evidence type="ECO:0000313" key="6">
    <source>
        <dbReference type="Proteomes" id="UP000031518"/>
    </source>
</evidence>
<dbReference type="GO" id="GO:0003677">
    <property type="term" value="F:DNA binding"/>
    <property type="evidence" value="ECO:0007669"/>
    <property type="project" value="UniProtKB-KW"/>
</dbReference>
<dbReference type="GO" id="GO:0005694">
    <property type="term" value="C:chromosome"/>
    <property type="evidence" value="ECO:0007669"/>
    <property type="project" value="TreeGrafter"/>
</dbReference>
<dbReference type="Gene3D" id="3.90.1530.30">
    <property type="match status" value="1"/>
</dbReference>
<dbReference type="SUPFAM" id="SSF109709">
    <property type="entry name" value="KorB DNA-binding domain-like"/>
    <property type="match status" value="1"/>
</dbReference>
<keyword evidence="2" id="KW-0159">Chromosome partition</keyword>
<gene>
    <name evidence="5" type="ORF">PYK22_02829</name>
</gene>
<evidence type="ECO:0000259" key="4">
    <source>
        <dbReference type="SMART" id="SM00470"/>
    </source>
</evidence>
<dbReference type="InterPro" id="IPR036086">
    <property type="entry name" value="ParB/Sulfiredoxin_sf"/>
</dbReference>
<dbReference type="PANTHER" id="PTHR33375:SF1">
    <property type="entry name" value="CHROMOSOME-PARTITIONING PROTEIN PARB-RELATED"/>
    <property type="match status" value="1"/>
</dbReference>
<organism evidence="5 6">
    <name type="scientific">Pyrinomonas methylaliphatogenes</name>
    <dbReference type="NCBI Taxonomy" id="454194"/>
    <lineage>
        <taxon>Bacteria</taxon>
        <taxon>Pseudomonadati</taxon>
        <taxon>Acidobacteriota</taxon>
        <taxon>Blastocatellia</taxon>
        <taxon>Blastocatellales</taxon>
        <taxon>Pyrinomonadaceae</taxon>
        <taxon>Pyrinomonas</taxon>
    </lineage>
</organism>
<dbReference type="InterPro" id="IPR003115">
    <property type="entry name" value="ParB_N"/>
</dbReference>
<reference evidence="5 6" key="2">
    <citation type="submission" date="2015-01" db="EMBL/GenBank/DDBJ databases">
        <title>Complete genome sequence of Pyrinomonas methylaliphatogenes type strain K22T.</title>
        <authorList>
            <person name="Lee K.C.Y."/>
            <person name="Power J.F."/>
            <person name="Dunfield P.F."/>
            <person name="Morgan X.C."/>
            <person name="Huttenhower C."/>
            <person name="Stott M.B."/>
        </authorList>
    </citation>
    <scope>NUCLEOTIDE SEQUENCE [LARGE SCALE GENOMIC DNA]</scope>
    <source>
        <strain evidence="5 6">K22</strain>
    </source>
</reference>
<dbReference type="SMART" id="SM00470">
    <property type="entry name" value="ParB"/>
    <property type="match status" value="1"/>
</dbReference>
<dbReference type="InterPro" id="IPR041468">
    <property type="entry name" value="HTH_ParB/Spo0J"/>
</dbReference>
<dbReference type="SUPFAM" id="SSF110849">
    <property type="entry name" value="ParB/Sulfiredoxin"/>
    <property type="match status" value="1"/>
</dbReference>
<dbReference type="Proteomes" id="UP000031518">
    <property type="component" value="Unassembled WGS sequence"/>
</dbReference>
<feature type="domain" description="ParB-like N-terminal" evidence="4">
    <location>
        <begin position="2"/>
        <end position="88"/>
    </location>
</feature>
<dbReference type="Gene3D" id="1.10.10.2830">
    <property type="match status" value="1"/>
</dbReference>
<dbReference type="CDD" id="cd16393">
    <property type="entry name" value="SPO0J_N"/>
    <property type="match status" value="1"/>
</dbReference>
<proteinExistence type="inferred from homology"/>
<dbReference type="InterPro" id="IPR050336">
    <property type="entry name" value="Chromosome_partition/occlusion"/>
</dbReference>
<dbReference type="EMBL" id="CBXV010000008">
    <property type="protein sequence ID" value="CDM66791.1"/>
    <property type="molecule type" value="Genomic_DNA"/>
</dbReference>
<evidence type="ECO:0000256" key="1">
    <source>
        <dbReference type="ARBA" id="ARBA00006295"/>
    </source>
</evidence>
<dbReference type="Pfam" id="PF02195">
    <property type="entry name" value="ParB_N"/>
    <property type="match status" value="1"/>
</dbReference>
<keyword evidence="6" id="KW-1185">Reference proteome</keyword>
<reference evidence="5 6" key="1">
    <citation type="submission" date="2013-12" db="EMBL/GenBank/DDBJ databases">
        <authorList>
            <person name="Stott M."/>
        </authorList>
    </citation>
    <scope>NUCLEOTIDE SEQUENCE [LARGE SCALE GENOMIC DNA]</scope>
    <source>
        <strain evidence="5 6">K22</strain>
    </source>
</reference>
<dbReference type="FunFam" id="1.10.10.2830:FF:000001">
    <property type="entry name" value="Chromosome partitioning protein ParB"/>
    <property type="match status" value="1"/>
</dbReference>
<dbReference type="GO" id="GO:0007059">
    <property type="term" value="P:chromosome segregation"/>
    <property type="evidence" value="ECO:0007669"/>
    <property type="project" value="UniProtKB-KW"/>
</dbReference>